<keyword evidence="1" id="KW-0732">Signal</keyword>
<dbReference type="PROSITE" id="PS51318">
    <property type="entry name" value="TAT"/>
    <property type="match status" value="1"/>
</dbReference>
<feature type="chain" id="PRO_5030542730" evidence="1">
    <location>
        <begin position="35"/>
        <end position="351"/>
    </location>
</feature>
<dbReference type="AlphaFoldDB" id="A0A7W3LKJ4"/>
<dbReference type="InterPro" id="IPR006311">
    <property type="entry name" value="TAT_signal"/>
</dbReference>
<proteinExistence type="predicted"/>
<name>A0A7W3LKJ4_ACTNM</name>
<sequence length="351" mass="36075">MNAIPSSRRAALRWSLAACAVTAAPLAAAVPAPAAHATAHATAAVAVTATSVSPDTITSGQEAIQTVTLAEPAPAGGVKVTVHPTGQFSDLTYLQATRNEVTVPAGERSVSFPIRVENSTTASVRTLKAYVGSSSAVTSLTVNPVDPREQAVTSFTVDRPDNARAAVEGSTVTGTVKIKSPAPVGGLAVDVREVPYESSAVHGPAYVVVPAGGTSATFRMTATAYDFPRSVTLRALLGPSDATTSVLGVPKHFSIAGLDFGRVRRGPQNNPQYGGVGIGEWWHPFGAVVKFTTDNPKVTVTPEVDIPASHVGALFRIEADASVPVGTKVRITANWVLGPVGPATTEVTVVD</sequence>
<organism evidence="2 3">
    <name type="scientific">Actinomadura namibiensis</name>
    <dbReference type="NCBI Taxonomy" id="182080"/>
    <lineage>
        <taxon>Bacteria</taxon>
        <taxon>Bacillati</taxon>
        <taxon>Actinomycetota</taxon>
        <taxon>Actinomycetes</taxon>
        <taxon>Streptosporangiales</taxon>
        <taxon>Thermomonosporaceae</taxon>
        <taxon>Actinomadura</taxon>
    </lineage>
</organism>
<comment type="caution">
    <text evidence="2">The sequence shown here is derived from an EMBL/GenBank/DDBJ whole genome shotgun (WGS) entry which is preliminary data.</text>
</comment>
<evidence type="ECO:0000256" key="1">
    <source>
        <dbReference type="SAM" id="SignalP"/>
    </source>
</evidence>
<dbReference type="RefSeq" id="WP_182842342.1">
    <property type="nucleotide sequence ID" value="NZ_BAAALP010000123.1"/>
</dbReference>
<evidence type="ECO:0000313" key="3">
    <source>
        <dbReference type="Proteomes" id="UP000572680"/>
    </source>
</evidence>
<feature type="signal peptide" evidence="1">
    <location>
        <begin position="1"/>
        <end position="34"/>
    </location>
</feature>
<gene>
    <name evidence="2" type="ORF">HNR61_001446</name>
</gene>
<reference evidence="2 3" key="1">
    <citation type="submission" date="2020-08" db="EMBL/GenBank/DDBJ databases">
        <title>Genomic Encyclopedia of Type Strains, Phase IV (KMG-IV): sequencing the most valuable type-strain genomes for metagenomic binning, comparative biology and taxonomic classification.</title>
        <authorList>
            <person name="Goeker M."/>
        </authorList>
    </citation>
    <scope>NUCLEOTIDE SEQUENCE [LARGE SCALE GENOMIC DNA]</scope>
    <source>
        <strain evidence="2 3">DSM 44197</strain>
    </source>
</reference>
<accession>A0A7W3LKJ4</accession>
<evidence type="ECO:0000313" key="2">
    <source>
        <dbReference type="EMBL" id="MBA8949833.1"/>
    </source>
</evidence>
<keyword evidence="3" id="KW-1185">Reference proteome</keyword>
<dbReference type="Proteomes" id="UP000572680">
    <property type="component" value="Unassembled WGS sequence"/>
</dbReference>
<dbReference type="EMBL" id="JACJIA010000002">
    <property type="protein sequence ID" value="MBA8949833.1"/>
    <property type="molecule type" value="Genomic_DNA"/>
</dbReference>
<protein>
    <submittedName>
        <fullName evidence="2">Uncharacterized protein</fullName>
    </submittedName>
</protein>